<feature type="transmembrane region" description="Helical" evidence="1">
    <location>
        <begin position="37"/>
        <end position="56"/>
    </location>
</feature>
<dbReference type="EMBL" id="FMCX01000001">
    <property type="protein sequence ID" value="SCE74289.1"/>
    <property type="molecule type" value="Genomic_DNA"/>
</dbReference>
<gene>
    <name evidence="2" type="ORF">GA0070564_101668</name>
</gene>
<proteinExistence type="predicted"/>
<organism evidence="2 3">
    <name type="scientific">Micromonospora mirobrigensis</name>
    <dbReference type="NCBI Taxonomy" id="262898"/>
    <lineage>
        <taxon>Bacteria</taxon>
        <taxon>Bacillati</taxon>
        <taxon>Actinomycetota</taxon>
        <taxon>Actinomycetes</taxon>
        <taxon>Micromonosporales</taxon>
        <taxon>Micromonosporaceae</taxon>
        <taxon>Micromonospora</taxon>
    </lineage>
</organism>
<evidence type="ECO:0000313" key="3">
    <source>
        <dbReference type="Proteomes" id="UP000199504"/>
    </source>
</evidence>
<sequence>MRDDVTFVERLHRDLRDVPWPEAAELRATARRRTRRTAVTAAAAVLVVVAGVAVAARGPAGPPPGSTVAAPPGGRAEIPVEALLDPRDLPDRSDERLGDAGLGEPVTVDPVLRSCALDRGLPADPVLSRYSRSQTLITNISPGGLAPERSPLVSQDVYRLDRATAERFMVDLDRLVIGCTGWQETKSRNVTAGGSPRPVTLVHRWTVVDRDFAGDAAIVLRHTTDRSWDATTGADLDVTTTPEVTVIVRVGDLVTVLVPAGPMMAYFEGAQIRPTGAELRDLGRAAARRMCAAANPGC</sequence>
<protein>
    <submittedName>
        <fullName evidence="2">Uncharacterized protein</fullName>
    </submittedName>
</protein>
<dbReference type="RefSeq" id="WP_091602243.1">
    <property type="nucleotide sequence ID" value="NZ_FMCX01000001.1"/>
</dbReference>
<reference evidence="3" key="1">
    <citation type="submission" date="2016-06" db="EMBL/GenBank/DDBJ databases">
        <authorList>
            <person name="Varghese N."/>
            <person name="Submissions Spin"/>
        </authorList>
    </citation>
    <scope>NUCLEOTIDE SEQUENCE [LARGE SCALE GENOMIC DNA]</scope>
    <source>
        <strain evidence="3">DSM 44830</strain>
    </source>
</reference>
<dbReference type="STRING" id="262898.GA0070564_101668"/>
<keyword evidence="1" id="KW-0472">Membrane</keyword>
<keyword evidence="1" id="KW-1133">Transmembrane helix</keyword>
<keyword evidence="3" id="KW-1185">Reference proteome</keyword>
<dbReference type="OrthoDB" id="3402398at2"/>
<name>A0A1C4URD3_9ACTN</name>
<dbReference type="AlphaFoldDB" id="A0A1C4URD3"/>
<evidence type="ECO:0000256" key="1">
    <source>
        <dbReference type="SAM" id="Phobius"/>
    </source>
</evidence>
<accession>A0A1C4URD3</accession>
<keyword evidence="1" id="KW-0812">Transmembrane</keyword>
<evidence type="ECO:0000313" key="2">
    <source>
        <dbReference type="EMBL" id="SCE74289.1"/>
    </source>
</evidence>
<dbReference type="Proteomes" id="UP000199504">
    <property type="component" value="Unassembled WGS sequence"/>
</dbReference>